<dbReference type="CDD" id="cd06124">
    <property type="entry name" value="cupin_NimR-like_N"/>
    <property type="match status" value="1"/>
</dbReference>
<dbReference type="Gene3D" id="2.60.120.10">
    <property type="entry name" value="Jelly Rolls"/>
    <property type="match status" value="1"/>
</dbReference>
<name>A0A2S5KM21_9PROT</name>
<dbReference type="GO" id="GO:0043565">
    <property type="term" value="F:sequence-specific DNA binding"/>
    <property type="evidence" value="ECO:0007669"/>
    <property type="project" value="InterPro"/>
</dbReference>
<dbReference type="Pfam" id="PF02311">
    <property type="entry name" value="AraC_binding"/>
    <property type="match status" value="1"/>
</dbReference>
<dbReference type="SMART" id="SM00342">
    <property type="entry name" value="HTH_ARAC"/>
    <property type="match status" value="1"/>
</dbReference>
<evidence type="ECO:0000256" key="3">
    <source>
        <dbReference type="ARBA" id="ARBA00023125"/>
    </source>
</evidence>
<dbReference type="Gene3D" id="1.10.10.60">
    <property type="entry name" value="Homeodomain-like"/>
    <property type="match status" value="2"/>
</dbReference>
<dbReference type="InterPro" id="IPR018060">
    <property type="entry name" value="HTH_AraC"/>
</dbReference>
<keyword evidence="1" id="KW-0678">Repressor</keyword>
<dbReference type="PANTHER" id="PTHR11019:SF159">
    <property type="entry name" value="TRANSCRIPTIONAL REGULATOR-RELATED"/>
    <property type="match status" value="1"/>
</dbReference>
<evidence type="ECO:0000256" key="5">
    <source>
        <dbReference type="ARBA" id="ARBA00023163"/>
    </source>
</evidence>
<dbReference type="Pfam" id="PF12833">
    <property type="entry name" value="HTH_18"/>
    <property type="match status" value="1"/>
</dbReference>
<keyword evidence="4" id="KW-0010">Activator</keyword>
<sequence>MSINGQQRQVPELQQLPRPLYARAESLSSGAWTPLHQHPWIQISYAIQGVLNVQTDAGSYIAPPQRAIWIPAHTAHAVFNSTRVEMRSLYLDPAVVPVDRQHSRVLAVTPLIRELIRSFTALPVEYQQDDAEGRLVQVLLDQLLLAEEVELSLPMPTDSRLRALCEALQAQPDDRRSLSQWGAQLGASEKTLARLFQRETGMTFRIWRQRLRLLSALTPLESGCSVTEVALSCGYESTSAFIAAFRQTFACTPGEFFRN</sequence>
<dbReference type="InterPro" id="IPR018062">
    <property type="entry name" value="HTH_AraC-typ_CS"/>
</dbReference>
<accession>A0A2S5KM21</accession>
<dbReference type="FunFam" id="1.10.10.60:FF:000132">
    <property type="entry name" value="AraC family transcriptional regulator"/>
    <property type="match status" value="1"/>
</dbReference>
<dbReference type="InterPro" id="IPR003313">
    <property type="entry name" value="AraC-bd"/>
</dbReference>
<proteinExistence type="predicted"/>
<evidence type="ECO:0000256" key="1">
    <source>
        <dbReference type="ARBA" id="ARBA00022491"/>
    </source>
</evidence>
<dbReference type="PROSITE" id="PS01124">
    <property type="entry name" value="HTH_ARAC_FAMILY_2"/>
    <property type="match status" value="1"/>
</dbReference>
<dbReference type="InterPro" id="IPR020449">
    <property type="entry name" value="Tscrpt_reg_AraC-type_HTH"/>
</dbReference>
<dbReference type="SUPFAM" id="SSF51182">
    <property type="entry name" value="RmlC-like cupins"/>
    <property type="match status" value="1"/>
</dbReference>
<evidence type="ECO:0000313" key="7">
    <source>
        <dbReference type="EMBL" id="PPC75790.1"/>
    </source>
</evidence>
<keyword evidence="2" id="KW-0805">Transcription regulation</keyword>
<dbReference type="InterPro" id="IPR009057">
    <property type="entry name" value="Homeodomain-like_sf"/>
</dbReference>
<keyword evidence="3" id="KW-0238">DNA-binding</keyword>
<dbReference type="PANTHER" id="PTHR11019">
    <property type="entry name" value="HTH-TYPE TRANSCRIPTIONAL REGULATOR NIMR"/>
    <property type="match status" value="1"/>
</dbReference>
<feature type="domain" description="HTH araC/xylS-type" evidence="6">
    <location>
        <begin position="162"/>
        <end position="259"/>
    </location>
</feature>
<dbReference type="AlphaFoldDB" id="A0A2S5KM21"/>
<dbReference type="InterPro" id="IPR014710">
    <property type="entry name" value="RmlC-like_jellyroll"/>
</dbReference>
<dbReference type="PROSITE" id="PS00041">
    <property type="entry name" value="HTH_ARAC_FAMILY_1"/>
    <property type="match status" value="1"/>
</dbReference>
<dbReference type="EMBL" id="PRLP01000068">
    <property type="protein sequence ID" value="PPC75790.1"/>
    <property type="molecule type" value="Genomic_DNA"/>
</dbReference>
<protein>
    <submittedName>
        <fullName evidence="7">AraC family transcriptional regulator</fullName>
    </submittedName>
</protein>
<dbReference type="InterPro" id="IPR011051">
    <property type="entry name" value="RmlC_Cupin_sf"/>
</dbReference>
<comment type="caution">
    <text evidence="7">The sequence shown here is derived from an EMBL/GenBank/DDBJ whole genome shotgun (WGS) entry which is preliminary data.</text>
</comment>
<dbReference type="SUPFAM" id="SSF46689">
    <property type="entry name" value="Homeodomain-like"/>
    <property type="match status" value="1"/>
</dbReference>
<dbReference type="GO" id="GO:0003700">
    <property type="term" value="F:DNA-binding transcription factor activity"/>
    <property type="evidence" value="ECO:0007669"/>
    <property type="project" value="InterPro"/>
</dbReference>
<dbReference type="PRINTS" id="PR00032">
    <property type="entry name" value="HTHARAC"/>
</dbReference>
<evidence type="ECO:0000313" key="8">
    <source>
        <dbReference type="Proteomes" id="UP000238196"/>
    </source>
</evidence>
<reference evidence="7 8" key="1">
    <citation type="submission" date="2018-02" db="EMBL/GenBank/DDBJ databases">
        <title>novel marine gammaproteobacteria from coastal saline agro ecosystem.</title>
        <authorList>
            <person name="Krishnan R."/>
            <person name="Ramesh Kumar N."/>
        </authorList>
    </citation>
    <scope>NUCLEOTIDE SEQUENCE [LARGE SCALE GENOMIC DNA]</scope>
    <source>
        <strain evidence="7 8">228</strain>
    </source>
</reference>
<dbReference type="Proteomes" id="UP000238196">
    <property type="component" value="Unassembled WGS sequence"/>
</dbReference>
<evidence type="ECO:0000256" key="4">
    <source>
        <dbReference type="ARBA" id="ARBA00023159"/>
    </source>
</evidence>
<keyword evidence="5" id="KW-0804">Transcription</keyword>
<evidence type="ECO:0000259" key="6">
    <source>
        <dbReference type="PROSITE" id="PS01124"/>
    </source>
</evidence>
<organism evidence="7 8">
    <name type="scientific">Proteobacteria bacterium 228</name>
    <dbReference type="NCBI Taxonomy" id="2083153"/>
    <lineage>
        <taxon>Bacteria</taxon>
        <taxon>Pseudomonadati</taxon>
        <taxon>Pseudomonadota</taxon>
    </lineage>
</organism>
<evidence type="ECO:0000256" key="2">
    <source>
        <dbReference type="ARBA" id="ARBA00023015"/>
    </source>
</evidence>
<dbReference type="OrthoDB" id="282744at2"/>
<gene>
    <name evidence="7" type="ORF">C4K68_18650</name>
</gene>